<dbReference type="InterPro" id="IPR000524">
    <property type="entry name" value="Tscrpt_reg_HTH_GntR"/>
</dbReference>
<feature type="domain" description="HTH gntR-type" evidence="4">
    <location>
        <begin position="6"/>
        <end position="73"/>
    </location>
</feature>
<name>A0A222ECA2_9RHOB</name>
<sequence>MADQQRTLVDTVFEGIFQRILGGEIPLGGVVNEAAIAESFKVSRGPVREAVKALQGRGLIVKEPYFKARVVDLDARDMVEIFQLRESVEGMSVKLATQVMSDAAMTSLLADFEKVDGDAKVLDLHARIARESGNRRIQSLLCDELYYLLRLYRARSGSYAGRQGNAAAEHWQILRAMRARDAELAESLMRAHIARATEALQNLLDSETTPAVASGAENKENKA</sequence>
<dbReference type="InterPro" id="IPR036390">
    <property type="entry name" value="WH_DNA-bd_sf"/>
</dbReference>
<evidence type="ECO:0000259" key="4">
    <source>
        <dbReference type="PROSITE" id="PS50949"/>
    </source>
</evidence>
<dbReference type="EMBL" id="CP022543">
    <property type="protein sequence ID" value="ASP23698.1"/>
    <property type="molecule type" value="Genomic_DNA"/>
</dbReference>
<dbReference type="SUPFAM" id="SSF46785">
    <property type="entry name" value="Winged helix' DNA-binding domain"/>
    <property type="match status" value="1"/>
</dbReference>
<geneLocation type="plasmid" evidence="6">
    <name>psms3-3</name>
</geneLocation>
<evidence type="ECO:0000256" key="2">
    <source>
        <dbReference type="ARBA" id="ARBA00023125"/>
    </source>
</evidence>
<proteinExistence type="predicted"/>
<keyword evidence="3" id="KW-0804">Transcription</keyword>
<dbReference type="Proteomes" id="UP000203589">
    <property type="component" value="Plasmid pSMS3-3"/>
</dbReference>
<evidence type="ECO:0000256" key="3">
    <source>
        <dbReference type="ARBA" id="ARBA00023163"/>
    </source>
</evidence>
<dbReference type="PROSITE" id="PS50949">
    <property type="entry name" value="HTH_GNTR"/>
    <property type="match status" value="1"/>
</dbReference>
<dbReference type="SMART" id="SM00895">
    <property type="entry name" value="FCD"/>
    <property type="match status" value="1"/>
</dbReference>
<protein>
    <submittedName>
        <fullName evidence="5">Putative D-xylose utilization operon transcriptional repressor</fullName>
    </submittedName>
</protein>
<keyword evidence="1" id="KW-0805">Transcription regulation</keyword>
<keyword evidence="2" id="KW-0238">DNA-binding</keyword>
<dbReference type="AlphaFoldDB" id="A0A222ECA2"/>
<dbReference type="RefSeq" id="WP_094037757.1">
    <property type="nucleotide sequence ID" value="NZ_CP022543.1"/>
</dbReference>
<keyword evidence="5" id="KW-0614">Plasmid</keyword>
<evidence type="ECO:0000256" key="1">
    <source>
        <dbReference type="ARBA" id="ARBA00023015"/>
    </source>
</evidence>
<dbReference type="Gene3D" id="1.10.10.10">
    <property type="entry name" value="Winged helix-like DNA-binding domain superfamily/Winged helix DNA-binding domain"/>
    <property type="match status" value="1"/>
</dbReference>
<evidence type="ECO:0000313" key="5">
    <source>
        <dbReference type="EMBL" id="ASP23698.1"/>
    </source>
</evidence>
<dbReference type="GO" id="GO:0003700">
    <property type="term" value="F:DNA-binding transcription factor activity"/>
    <property type="evidence" value="ECO:0007669"/>
    <property type="project" value="InterPro"/>
</dbReference>
<dbReference type="PRINTS" id="PR00035">
    <property type="entry name" value="HTHGNTR"/>
</dbReference>
<dbReference type="InterPro" id="IPR011711">
    <property type="entry name" value="GntR_C"/>
</dbReference>
<dbReference type="OrthoDB" id="8638122at2"/>
<dbReference type="SUPFAM" id="SSF48008">
    <property type="entry name" value="GntR ligand-binding domain-like"/>
    <property type="match status" value="1"/>
</dbReference>
<dbReference type="KEGG" id="aht:ANTHELSMS3_04597"/>
<dbReference type="PANTHER" id="PTHR43537:SF49">
    <property type="entry name" value="TRANSCRIPTIONAL REGULATORY PROTEIN"/>
    <property type="match status" value="1"/>
</dbReference>
<dbReference type="InterPro" id="IPR036388">
    <property type="entry name" value="WH-like_DNA-bd_sf"/>
</dbReference>
<organism evidence="5 6">
    <name type="scientific">Antarctobacter heliothermus</name>
    <dbReference type="NCBI Taxonomy" id="74033"/>
    <lineage>
        <taxon>Bacteria</taxon>
        <taxon>Pseudomonadati</taxon>
        <taxon>Pseudomonadota</taxon>
        <taxon>Alphaproteobacteria</taxon>
        <taxon>Rhodobacterales</taxon>
        <taxon>Roseobacteraceae</taxon>
        <taxon>Antarctobacter</taxon>
    </lineage>
</organism>
<dbReference type="InterPro" id="IPR008920">
    <property type="entry name" value="TF_FadR/GntR_C"/>
</dbReference>
<accession>A0A222ECA2</accession>
<dbReference type="PANTHER" id="PTHR43537">
    <property type="entry name" value="TRANSCRIPTIONAL REGULATOR, GNTR FAMILY"/>
    <property type="match status" value="1"/>
</dbReference>
<dbReference type="GO" id="GO:0003677">
    <property type="term" value="F:DNA binding"/>
    <property type="evidence" value="ECO:0007669"/>
    <property type="project" value="UniProtKB-KW"/>
</dbReference>
<evidence type="ECO:0000313" key="6">
    <source>
        <dbReference type="Proteomes" id="UP000203589"/>
    </source>
</evidence>
<keyword evidence="6" id="KW-1185">Reference proteome</keyword>
<dbReference type="Pfam" id="PF00392">
    <property type="entry name" value="GntR"/>
    <property type="match status" value="1"/>
</dbReference>
<gene>
    <name evidence="5" type="ORF">ANTHELSMS3_04597</name>
</gene>
<dbReference type="SMART" id="SM00345">
    <property type="entry name" value="HTH_GNTR"/>
    <property type="match status" value="1"/>
</dbReference>
<dbReference type="Pfam" id="PF07729">
    <property type="entry name" value="FCD"/>
    <property type="match status" value="1"/>
</dbReference>
<dbReference type="Gene3D" id="1.20.120.530">
    <property type="entry name" value="GntR ligand-binding domain-like"/>
    <property type="match status" value="1"/>
</dbReference>
<reference evidence="5 6" key="1">
    <citation type="submission" date="2017-07" db="EMBL/GenBank/DDBJ databases">
        <title>Genome Sequence of Antarctobacter heliothermus Strain SMS3 Isolated from a culture of the Diatom Skeletonema marinoi.</title>
        <authorList>
            <person name="Topel M."/>
            <person name="Pinder M.I.M."/>
            <person name="Johansson O.N."/>
            <person name="Kourtchenko O."/>
            <person name="Godhe A."/>
            <person name="Clarke A.K."/>
        </authorList>
    </citation>
    <scope>NUCLEOTIDE SEQUENCE [LARGE SCALE GENOMIC DNA]</scope>
    <source>
        <strain evidence="5 6">SMS3</strain>
        <plasmid evidence="6">Plasmid psms3-3</plasmid>
    </source>
</reference>